<keyword evidence="8" id="KW-0547">Nucleotide-binding</keyword>
<reference evidence="17 18" key="1">
    <citation type="submission" date="2015-01" db="EMBL/GenBank/DDBJ databases">
        <authorList>
            <person name="Aslett A.Martin."/>
            <person name="De Silva Nishadi"/>
        </authorList>
    </citation>
    <scope>NUCLEOTIDE SEQUENCE [LARGE SCALE GENOMIC DNA]</scope>
    <source>
        <strain evidence="17 18">R28058</strain>
    </source>
</reference>
<dbReference type="SMART" id="SM00388">
    <property type="entry name" value="HisKA"/>
    <property type="match status" value="1"/>
</dbReference>
<dbReference type="GO" id="GO:0005524">
    <property type="term" value="F:ATP binding"/>
    <property type="evidence" value="ECO:0007669"/>
    <property type="project" value="UniProtKB-KW"/>
</dbReference>
<keyword evidence="4" id="KW-1003">Cell membrane</keyword>
<dbReference type="InterPro" id="IPR004358">
    <property type="entry name" value="Sig_transdc_His_kin-like_C"/>
</dbReference>
<accession>A0A0C7G5L3</accession>
<dbReference type="PROSITE" id="PS50109">
    <property type="entry name" value="HIS_KIN"/>
    <property type="match status" value="1"/>
</dbReference>
<dbReference type="Gene3D" id="1.10.287.130">
    <property type="match status" value="1"/>
</dbReference>
<keyword evidence="6 17" id="KW-0808">Transferase</keyword>
<evidence type="ECO:0000256" key="14">
    <source>
        <dbReference type="SAM" id="Phobius"/>
    </source>
</evidence>
<feature type="transmembrane region" description="Helical" evidence="14">
    <location>
        <begin position="15"/>
        <end position="37"/>
    </location>
</feature>
<evidence type="ECO:0000313" key="18">
    <source>
        <dbReference type="Proteomes" id="UP000049127"/>
    </source>
</evidence>
<evidence type="ECO:0000256" key="1">
    <source>
        <dbReference type="ARBA" id="ARBA00000085"/>
    </source>
</evidence>
<dbReference type="PANTHER" id="PTHR45528">
    <property type="entry name" value="SENSOR HISTIDINE KINASE CPXA"/>
    <property type="match status" value="1"/>
</dbReference>
<evidence type="ECO:0000256" key="13">
    <source>
        <dbReference type="ARBA" id="ARBA00023136"/>
    </source>
</evidence>
<evidence type="ECO:0000313" key="17">
    <source>
        <dbReference type="EMBL" id="CEQ03346.1"/>
    </source>
</evidence>
<dbReference type="InterPro" id="IPR003660">
    <property type="entry name" value="HAMP_dom"/>
</dbReference>
<dbReference type="Proteomes" id="UP000049127">
    <property type="component" value="Unassembled WGS sequence"/>
</dbReference>
<keyword evidence="13 14" id="KW-0472">Membrane</keyword>
<dbReference type="CDD" id="cd00082">
    <property type="entry name" value="HisKA"/>
    <property type="match status" value="1"/>
</dbReference>
<dbReference type="PANTHER" id="PTHR45528:SF1">
    <property type="entry name" value="SENSOR HISTIDINE KINASE CPXA"/>
    <property type="match status" value="1"/>
</dbReference>
<dbReference type="InterPro" id="IPR003661">
    <property type="entry name" value="HisK_dim/P_dom"/>
</dbReference>
<dbReference type="EC" id="2.7.13.3" evidence="3"/>
<dbReference type="RefSeq" id="WP_055341707.1">
    <property type="nucleotide sequence ID" value="NZ_CDNI01000003.1"/>
</dbReference>
<dbReference type="SUPFAM" id="SSF55874">
    <property type="entry name" value="ATPase domain of HSP90 chaperone/DNA topoisomerase II/histidine kinase"/>
    <property type="match status" value="1"/>
</dbReference>
<dbReference type="InterPro" id="IPR050398">
    <property type="entry name" value="HssS/ArlS-like"/>
</dbReference>
<dbReference type="SMART" id="SM00387">
    <property type="entry name" value="HATPase_c"/>
    <property type="match status" value="1"/>
</dbReference>
<keyword evidence="11 14" id="KW-1133">Transmembrane helix</keyword>
<feature type="domain" description="Histidine kinase" evidence="15">
    <location>
        <begin position="251"/>
        <end position="468"/>
    </location>
</feature>
<keyword evidence="10" id="KW-0067">ATP-binding</keyword>
<evidence type="ECO:0000256" key="7">
    <source>
        <dbReference type="ARBA" id="ARBA00022692"/>
    </source>
</evidence>
<dbReference type="GO" id="GO:0005886">
    <property type="term" value="C:plasma membrane"/>
    <property type="evidence" value="ECO:0007669"/>
    <property type="project" value="UniProtKB-SubCell"/>
</dbReference>
<dbReference type="EMBL" id="CEKZ01000003">
    <property type="protein sequence ID" value="CEQ03346.1"/>
    <property type="molecule type" value="Genomic_DNA"/>
</dbReference>
<dbReference type="Pfam" id="PF00512">
    <property type="entry name" value="HisKA"/>
    <property type="match status" value="1"/>
</dbReference>
<dbReference type="GO" id="GO:0000155">
    <property type="term" value="F:phosphorelay sensor kinase activity"/>
    <property type="evidence" value="ECO:0007669"/>
    <property type="project" value="InterPro"/>
</dbReference>
<sequence length="468" mass="54057">MGKYRIKSNYIGRKISIFTGLIFLFIMISFIYSIIILKYDGKEEGKSNLLRIQTSIQREKIKEMYEDNNFRMEKSFYNYAFINLKGEVIFSNLKDFKKEFRVNLENDIGYDNSFIQRASNGKLNKLVRYSTPLVINNVQKGTIIIDVPIEILENDYNYKKFIPLWIMLITIVLITIIIKRLIKVDMINPIKDIHKSAKNILRGDYNCKISYDYHGEIGEFCHDFEAMRDEIIVSKEKEERLRRSEKELLACISHDLKTPLSSILGYVEGIRDGIVCDEEGIKRYSNIIIKKSKELSKLIDDILEQSKTELNEMKIERKEMYSNDYLVETLMDISIDVANKNMKLNVLGDIPKALIFIDEKRMNQVISNIISNAIKYSDLGKVIDIWVDDYINSITVNIKDYGSGISIGDIPFVFNKFYRGEKHRNTNISGSGLGLSISKYIVESHGGVIKCNSSLEEGTTISFTIPKI</sequence>
<dbReference type="Gene3D" id="3.30.565.10">
    <property type="entry name" value="Histidine kinase-like ATPase, C-terminal domain"/>
    <property type="match status" value="1"/>
</dbReference>
<dbReference type="AlphaFoldDB" id="A0A0C7G5L3"/>
<dbReference type="InterPro" id="IPR003594">
    <property type="entry name" value="HATPase_dom"/>
</dbReference>
<evidence type="ECO:0000256" key="9">
    <source>
        <dbReference type="ARBA" id="ARBA00022777"/>
    </source>
</evidence>
<evidence type="ECO:0000256" key="11">
    <source>
        <dbReference type="ARBA" id="ARBA00022989"/>
    </source>
</evidence>
<dbReference type="InterPro" id="IPR036097">
    <property type="entry name" value="HisK_dim/P_sf"/>
</dbReference>
<keyword evidence="5" id="KW-0597">Phosphoprotein</keyword>
<dbReference type="OrthoDB" id="335833at2"/>
<comment type="subcellular location">
    <subcellularLocation>
        <location evidence="2">Cell membrane</location>
        <topology evidence="2">Multi-pass membrane protein</topology>
    </subcellularLocation>
</comment>
<keyword evidence="7 14" id="KW-0812">Transmembrane</keyword>
<keyword evidence="12" id="KW-0902">Two-component regulatory system</keyword>
<dbReference type="FunFam" id="3.30.565.10:FF:000006">
    <property type="entry name" value="Sensor histidine kinase WalK"/>
    <property type="match status" value="1"/>
</dbReference>
<dbReference type="Pfam" id="PF02518">
    <property type="entry name" value="HATPase_c"/>
    <property type="match status" value="1"/>
</dbReference>
<evidence type="ECO:0000256" key="10">
    <source>
        <dbReference type="ARBA" id="ARBA00022840"/>
    </source>
</evidence>
<dbReference type="PRINTS" id="PR00344">
    <property type="entry name" value="BCTRLSENSOR"/>
</dbReference>
<protein>
    <recommendedName>
        <fullName evidence="3">histidine kinase</fullName>
        <ecNumber evidence="3">2.7.13.3</ecNumber>
    </recommendedName>
</protein>
<evidence type="ECO:0000259" key="15">
    <source>
        <dbReference type="PROSITE" id="PS50109"/>
    </source>
</evidence>
<dbReference type="CDD" id="cd00075">
    <property type="entry name" value="HATPase"/>
    <property type="match status" value="1"/>
</dbReference>
<dbReference type="PROSITE" id="PS50885">
    <property type="entry name" value="HAMP"/>
    <property type="match status" value="1"/>
</dbReference>
<organism evidence="17 18">
    <name type="scientific">Paraclostridium sordellii</name>
    <name type="common">Clostridium sordellii</name>
    <dbReference type="NCBI Taxonomy" id="1505"/>
    <lineage>
        <taxon>Bacteria</taxon>
        <taxon>Bacillati</taxon>
        <taxon>Bacillota</taxon>
        <taxon>Clostridia</taxon>
        <taxon>Peptostreptococcales</taxon>
        <taxon>Peptostreptococcaceae</taxon>
        <taxon>Paraclostridium</taxon>
    </lineage>
</organism>
<dbReference type="SUPFAM" id="SSF47384">
    <property type="entry name" value="Homodimeric domain of signal transducing histidine kinase"/>
    <property type="match status" value="1"/>
</dbReference>
<evidence type="ECO:0000256" key="4">
    <source>
        <dbReference type="ARBA" id="ARBA00022475"/>
    </source>
</evidence>
<evidence type="ECO:0000256" key="2">
    <source>
        <dbReference type="ARBA" id="ARBA00004651"/>
    </source>
</evidence>
<dbReference type="InterPro" id="IPR036890">
    <property type="entry name" value="HATPase_C_sf"/>
</dbReference>
<dbReference type="Gene3D" id="6.10.340.10">
    <property type="match status" value="1"/>
</dbReference>
<dbReference type="InterPro" id="IPR005467">
    <property type="entry name" value="His_kinase_dom"/>
</dbReference>
<dbReference type="CDD" id="cd06225">
    <property type="entry name" value="HAMP"/>
    <property type="match status" value="1"/>
</dbReference>
<evidence type="ECO:0000256" key="8">
    <source>
        <dbReference type="ARBA" id="ARBA00022741"/>
    </source>
</evidence>
<name>A0A0C7G5L3_PARSO</name>
<feature type="domain" description="HAMP" evidence="16">
    <location>
        <begin position="184"/>
        <end position="236"/>
    </location>
</feature>
<comment type="catalytic activity">
    <reaction evidence="1">
        <text>ATP + protein L-histidine = ADP + protein N-phospho-L-histidine.</text>
        <dbReference type="EC" id="2.7.13.3"/>
    </reaction>
</comment>
<evidence type="ECO:0000259" key="16">
    <source>
        <dbReference type="PROSITE" id="PS50885"/>
    </source>
</evidence>
<evidence type="ECO:0000256" key="6">
    <source>
        <dbReference type="ARBA" id="ARBA00022679"/>
    </source>
</evidence>
<dbReference type="SUPFAM" id="SSF158472">
    <property type="entry name" value="HAMP domain-like"/>
    <property type="match status" value="1"/>
</dbReference>
<gene>
    <name evidence="17" type="primary">walK</name>
    <name evidence="17" type="ORF">R28058_10791</name>
</gene>
<evidence type="ECO:0000256" key="3">
    <source>
        <dbReference type="ARBA" id="ARBA00012438"/>
    </source>
</evidence>
<keyword evidence="9 17" id="KW-0418">Kinase</keyword>
<evidence type="ECO:0000256" key="12">
    <source>
        <dbReference type="ARBA" id="ARBA00023012"/>
    </source>
</evidence>
<evidence type="ECO:0000256" key="5">
    <source>
        <dbReference type="ARBA" id="ARBA00022553"/>
    </source>
</evidence>
<proteinExistence type="predicted"/>
<feature type="transmembrane region" description="Helical" evidence="14">
    <location>
        <begin position="162"/>
        <end position="182"/>
    </location>
</feature>